<keyword evidence="1" id="KW-0812">Transmembrane</keyword>
<evidence type="ECO:0000256" key="1">
    <source>
        <dbReference type="SAM" id="Phobius"/>
    </source>
</evidence>
<protein>
    <submittedName>
        <fullName evidence="3">Uncharacterized protein</fullName>
    </submittedName>
</protein>
<organism evidence="3">
    <name type="scientific">Emiliania huxleyi</name>
    <name type="common">Coccolithophore</name>
    <name type="synonym">Pontosphaera huxleyi</name>
    <dbReference type="NCBI Taxonomy" id="2903"/>
    <lineage>
        <taxon>Eukaryota</taxon>
        <taxon>Haptista</taxon>
        <taxon>Haptophyta</taxon>
        <taxon>Prymnesiophyceae</taxon>
        <taxon>Isochrysidales</taxon>
        <taxon>Noelaerhabdaceae</taxon>
        <taxon>Emiliania</taxon>
    </lineage>
</organism>
<evidence type="ECO:0000256" key="2">
    <source>
        <dbReference type="SAM" id="SignalP"/>
    </source>
</evidence>
<keyword evidence="1" id="KW-1133">Transmembrane helix</keyword>
<feature type="chain" id="PRO_5031212207" evidence="2">
    <location>
        <begin position="20"/>
        <end position="155"/>
    </location>
</feature>
<feature type="signal peptide" evidence="2">
    <location>
        <begin position="1"/>
        <end position="19"/>
    </location>
</feature>
<proteinExistence type="predicted"/>
<dbReference type="EMBL" id="HBIR01062720">
    <property type="protein sequence ID" value="CAE0602373.1"/>
    <property type="molecule type" value="Transcribed_RNA"/>
</dbReference>
<evidence type="ECO:0000313" key="3">
    <source>
        <dbReference type="EMBL" id="CAE0602373.1"/>
    </source>
</evidence>
<accession>A0A7S3XAM5</accession>
<keyword evidence="2" id="KW-0732">Signal</keyword>
<sequence>MTSPSATLLLAVVLGLSSAASPAPDSAVRASIDASRPADLHATVQQEGAKVAVGGAGVGGVFVVEDAEHGPAIHGDADTGTITFQPLVLLASLFHLCCCGGACPLFGFVAAAFYMKRRRRFTGPAAQEVDAAKEDEQYVAFQPSALDEYGREPRG</sequence>
<dbReference type="AlphaFoldDB" id="A0A7S3XAM5"/>
<feature type="transmembrane region" description="Helical" evidence="1">
    <location>
        <begin position="93"/>
        <end position="114"/>
    </location>
</feature>
<gene>
    <name evidence="3" type="ORF">EHUX00137_LOCUS48667</name>
</gene>
<keyword evidence="1" id="KW-0472">Membrane</keyword>
<name>A0A7S3XAM5_EMIHU</name>
<reference evidence="3" key="1">
    <citation type="submission" date="2021-01" db="EMBL/GenBank/DDBJ databases">
        <authorList>
            <person name="Corre E."/>
            <person name="Pelletier E."/>
            <person name="Niang G."/>
            <person name="Scheremetjew M."/>
            <person name="Finn R."/>
            <person name="Kale V."/>
            <person name="Holt S."/>
            <person name="Cochrane G."/>
            <person name="Meng A."/>
            <person name="Brown T."/>
            <person name="Cohen L."/>
        </authorList>
    </citation>
    <scope>NUCLEOTIDE SEQUENCE</scope>
    <source>
        <strain evidence="3">379</strain>
    </source>
</reference>